<proteinExistence type="inferred from homology"/>
<comment type="similarity">
    <text evidence="1 5">Belongs to the peptidase S41A family.</text>
</comment>
<dbReference type="GO" id="GO:0007165">
    <property type="term" value="P:signal transduction"/>
    <property type="evidence" value="ECO:0007669"/>
    <property type="project" value="TreeGrafter"/>
</dbReference>
<evidence type="ECO:0000256" key="7">
    <source>
        <dbReference type="SAM" id="Phobius"/>
    </source>
</evidence>
<dbReference type="InterPro" id="IPR036034">
    <property type="entry name" value="PDZ_sf"/>
</dbReference>
<keyword evidence="7" id="KW-0472">Membrane</keyword>
<dbReference type="CDD" id="cd07560">
    <property type="entry name" value="Peptidase_S41_CPP"/>
    <property type="match status" value="1"/>
</dbReference>
<dbReference type="InterPro" id="IPR005151">
    <property type="entry name" value="Tail-specific_protease"/>
</dbReference>
<name>A0A0G0N7J1_9BACT</name>
<feature type="region of interest" description="Disordered" evidence="6">
    <location>
        <begin position="400"/>
        <end position="421"/>
    </location>
</feature>
<evidence type="ECO:0000256" key="1">
    <source>
        <dbReference type="ARBA" id="ARBA00009179"/>
    </source>
</evidence>
<feature type="compositionally biased region" description="Acidic residues" evidence="6">
    <location>
        <begin position="400"/>
        <end position="410"/>
    </location>
</feature>
<dbReference type="SUPFAM" id="SSF50156">
    <property type="entry name" value="PDZ domain-like"/>
    <property type="match status" value="1"/>
</dbReference>
<organism evidence="9 10">
    <name type="scientific">Candidatus Woesebacteria bacterium GW2011_GWA1_39_21b</name>
    <dbReference type="NCBI Taxonomy" id="1618551"/>
    <lineage>
        <taxon>Bacteria</taxon>
        <taxon>Candidatus Woeseibacteriota</taxon>
    </lineage>
</organism>
<dbReference type="InterPro" id="IPR041489">
    <property type="entry name" value="PDZ_6"/>
</dbReference>
<evidence type="ECO:0000256" key="3">
    <source>
        <dbReference type="ARBA" id="ARBA00022801"/>
    </source>
</evidence>
<evidence type="ECO:0000256" key="4">
    <source>
        <dbReference type="ARBA" id="ARBA00022825"/>
    </source>
</evidence>
<dbReference type="SUPFAM" id="SSF52096">
    <property type="entry name" value="ClpP/crotonase"/>
    <property type="match status" value="1"/>
</dbReference>
<dbReference type="AlphaFoldDB" id="A0A0G0N7J1"/>
<dbReference type="SMART" id="SM00245">
    <property type="entry name" value="TSPc"/>
    <property type="match status" value="1"/>
</dbReference>
<dbReference type="EMBL" id="LBWQ01000036">
    <property type="protein sequence ID" value="KKR11428.1"/>
    <property type="molecule type" value="Genomic_DNA"/>
</dbReference>
<dbReference type="Gene3D" id="3.90.226.10">
    <property type="entry name" value="2-enoyl-CoA Hydratase, Chain A, domain 1"/>
    <property type="match status" value="1"/>
</dbReference>
<feature type="domain" description="PDZ" evidence="8">
    <location>
        <begin position="118"/>
        <end position="192"/>
    </location>
</feature>
<dbReference type="FunFam" id="2.30.42.10:FF:000063">
    <property type="entry name" value="Peptidase, S41 family"/>
    <property type="match status" value="1"/>
</dbReference>
<dbReference type="InterPro" id="IPR029045">
    <property type="entry name" value="ClpP/crotonase-like_dom_sf"/>
</dbReference>
<dbReference type="Pfam" id="PF17820">
    <property type="entry name" value="PDZ_6"/>
    <property type="match status" value="1"/>
</dbReference>
<evidence type="ECO:0000313" key="9">
    <source>
        <dbReference type="EMBL" id="KKR11428.1"/>
    </source>
</evidence>
<dbReference type="Pfam" id="PF03572">
    <property type="entry name" value="Peptidase_S41"/>
    <property type="match status" value="1"/>
</dbReference>
<dbReference type="GO" id="GO:0004175">
    <property type="term" value="F:endopeptidase activity"/>
    <property type="evidence" value="ECO:0007669"/>
    <property type="project" value="TreeGrafter"/>
</dbReference>
<comment type="caution">
    <text evidence="9">The sequence shown here is derived from an EMBL/GenBank/DDBJ whole genome shotgun (WGS) entry which is preliminary data.</text>
</comment>
<dbReference type="PANTHER" id="PTHR32060">
    <property type="entry name" value="TAIL-SPECIFIC PROTEASE"/>
    <property type="match status" value="1"/>
</dbReference>
<keyword evidence="7" id="KW-1133">Transmembrane helix</keyword>
<keyword evidence="7" id="KW-0812">Transmembrane</keyword>
<dbReference type="InterPro" id="IPR004447">
    <property type="entry name" value="Peptidase_S41A"/>
</dbReference>
<keyword evidence="2 5" id="KW-0645">Protease</keyword>
<dbReference type="PANTHER" id="PTHR32060:SF30">
    <property type="entry name" value="CARBOXY-TERMINAL PROCESSING PROTEASE CTPA"/>
    <property type="match status" value="1"/>
</dbReference>
<feature type="transmembrane region" description="Helical" evidence="7">
    <location>
        <begin position="20"/>
        <end position="39"/>
    </location>
</feature>
<dbReference type="SMART" id="SM00228">
    <property type="entry name" value="PDZ"/>
    <property type="match status" value="1"/>
</dbReference>
<dbReference type="PROSITE" id="PS50106">
    <property type="entry name" value="PDZ"/>
    <property type="match status" value="1"/>
</dbReference>
<dbReference type="NCBIfam" id="TIGR00225">
    <property type="entry name" value="prc"/>
    <property type="match status" value="1"/>
</dbReference>
<reference evidence="9 10" key="1">
    <citation type="journal article" date="2015" name="Nature">
        <title>rRNA introns, odd ribosomes, and small enigmatic genomes across a large radiation of phyla.</title>
        <authorList>
            <person name="Brown C.T."/>
            <person name="Hug L.A."/>
            <person name="Thomas B.C."/>
            <person name="Sharon I."/>
            <person name="Castelle C.J."/>
            <person name="Singh A."/>
            <person name="Wilkins M.J."/>
            <person name="Williams K.H."/>
            <person name="Banfield J.F."/>
        </authorList>
    </citation>
    <scope>NUCLEOTIDE SEQUENCE [LARGE SCALE GENOMIC DNA]</scope>
</reference>
<evidence type="ECO:0000256" key="6">
    <source>
        <dbReference type="SAM" id="MobiDB-lite"/>
    </source>
</evidence>
<evidence type="ECO:0000256" key="2">
    <source>
        <dbReference type="ARBA" id="ARBA00022670"/>
    </source>
</evidence>
<dbReference type="Gene3D" id="3.30.750.44">
    <property type="match status" value="1"/>
</dbReference>
<gene>
    <name evidence="9" type="ORF">UT40_C0036G0004</name>
</gene>
<dbReference type="GO" id="GO:0030288">
    <property type="term" value="C:outer membrane-bounded periplasmic space"/>
    <property type="evidence" value="ECO:0007669"/>
    <property type="project" value="TreeGrafter"/>
</dbReference>
<accession>A0A0G0N7J1</accession>
<sequence>MNKIFDMPKINYIKFNLRLVRNVLALAIIISISFGIGYLSGFKGFKAEVKFTDVKIAREVPEDKNVNLDLFWKVWDTLGVKYYDKSKLIPSEMVYGAIRGMVSAVGDPYTVFLPPQEKKVVQEDLQGTFEGVGIQIGFKGTRLAVIAPLPGTPAEKSGVKAGDLILVIRDESRRIDQGTDGISITDAVEAIRGPAGTTVTLTLLRDGKDEPFDVDITRQSINVPSIVLEYKGDNNSIAYIKVLKFSAETSGEWEEAVIELVKRNDLKGIIIDLRNNPGGYLEKAVELASDFLENKDTVVVEEGAGGVKNDYKVEKIGRLRKVNLVILINEGSASASEIMAGALRDHDRAKLVGSTTFGKGTIQEPMDVDGGAGLHITIAKWLTPSGFWVNEGGLKPDVEIEDKEDTEEDEQLQKAVELLGP</sequence>
<dbReference type="GO" id="GO:0006508">
    <property type="term" value="P:proteolysis"/>
    <property type="evidence" value="ECO:0007669"/>
    <property type="project" value="UniProtKB-KW"/>
</dbReference>
<protein>
    <submittedName>
        <fullName evidence="9">Carboxyl-terminal protease</fullName>
    </submittedName>
</protein>
<keyword evidence="4 5" id="KW-0720">Serine protease</keyword>
<dbReference type="Gene3D" id="2.30.42.10">
    <property type="match status" value="1"/>
</dbReference>
<dbReference type="GO" id="GO:0008236">
    <property type="term" value="F:serine-type peptidase activity"/>
    <property type="evidence" value="ECO:0007669"/>
    <property type="project" value="UniProtKB-KW"/>
</dbReference>
<evidence type="ECO:0000259" key="8">
    <source>
        <dbReference type="PROSITE" id="PS50106"/>
    </source>
</evidence>
<dbReference type="InterPro" id="IPR001478">
    <property type="entry name" value="PDZ"/>
</dbReference>
<keyword evidence="3 5" id="KW-0378">Hydrolase</keyword>
<evidence type="ECO:0000313" key="10">
    <source>
        <dbReference type="Proteomes" id="UP000034690"/>
    </source>
</evidence>
<dbReference type="Proteomes" id="UP000034690">
    <property type="component" value="Unassembled WGS sequence"/>
</dbReference>
<dbReference type="CDD" id="cd06782">
    <property type="entry name" value="cpPDZ_CPP-like"/>
    <property type="match status" value="1"/>
</dbReference>
<evidence type="ECO:0000256" key="5">
    <source>
        <dbReference type="RuleBase" id="RU004404"/>
    </source>
</evidence>